<reference evidence="2 3" key="1">
    <citation type="submission" date="2021-06" db="EMBL/GenBank/DDBJ databases">
        <authorList>
            <person name="Kallberg Y."/>
            <person name="Tangrot J."/>
            <person name="Rosling A."/>
        </authorList>
    </citation>
    <scope>NUCLEOTIDE SEQUENCE [LARGE SCALE GENOMIC DNA]</scope>
    <source>
        <strain evidence="2 3">120-4 pot B 10/14</strain>
    </source>
</reference>
<organism evidence="2 3">
    <name type="scientific">Gigaspora margarita</name>
    <dbReference type="NCBI Taxonomy" id="4874"/>
    <lineage>
        <taxon>Eukaryota</taxon>
        <taxon>Fungi</taxon>
        <taxon>Fungi incertae sedis</taxon>
        <taxon>Mucoromycota</taxon>
        <taxon>Glomeromycotina</taxon>
        <taxon>Glomeromycetes</taxon>
        <taxon>Diversisporales</taxon>
        <taxon>Gigasporaceae</taxon>
        <taxon>Gigaspora</taxon>
    </lineage>
</organism>
<evidence type="ECO:0000256" key="1">
    <source>
        <dbReference type="SAM" id="MobiDB-lite"/>
    </source>
</evidence>
<gene>
    <name evidence="2" type="ORF">GMARGA_LOCUS34609</name>
</gene>
<feature type="compositionally biased region" description="Basic and acidic residues" evidence="1">
    <location>
        <begin position="14"/>
        <end position="27"/>
    </location>
</feature>
<dbReference type="Proteomes" id="UP000789901">
    <property type="component" value="Unassembled WGS sequence"/>
</dbReference>
<dbReference type="EMBL" id="CAJVQB010061257">
    <property type="protein sequence ID" value="CAG8839793.1"/>
    <property type="molecule type" value="Genomic_DNA"/>
</dbReference>
<feature type="non-terminal residue" evidence="2">
    <location>
        <position position="42"/>
    </location>
</feature>
<accession>A0ABN7WUJ3</accession>
<proteinExistence type="predicted"/>
<protein>
    <submittedName>
        <fullName evidence="2">31165_t:CDS:1</fullName>
    </submittedName>
</protein>
<comment type="caution">
    <text evidence="2">The sequence shown here is derived from an EMBL/GenBank/DDBJ whole genome shotgun (WGS) entry which is preliminary data.</text>
</comment>
<evidence type="ECO:0000313" key="3">
    <source>
        <dbReference type="Proteomes" id="UP000789901"/>
    </source>
</evidence>
<keyword evidence="3" id="KW-1185">Reference proteome</keyword>
<name>A0ABN7WUJ3_GIGMA</name>
<feature type="region of interest" description="Disordered" evidence="1">
    <location>
        <begin position="1"/>
        <end position="29"/>
    </location>
</feature>
<evidence type="ECO:0000313" key="2">
    <source>
        <dbReference type="EMBL" id="CAG8839793.1"/>
    </source>
</evidence>
<sequence length="42" mass="4568">MQKANKPRSNSPTIEERPHANHLEKVHAGSSCQAISVNTIDA</sequence>